<reference evidence="1" key="1">
    <citation type="submission" date="2018-12" db="EMBL/GenBank/DDBJ databases">
        <authorList>
            <person name="Will S."/>
            <person name="Neumann-Schaal M."/>
            <person name="Henke P."/>
        </authorList>
    </citation>
    <scope>NUCLEOTIDE SEQUENCE</scope>
    <source>
        <strain evidence="1">PCC 7102</strain>
    </source>
</reference>
<dbReference type="EMBL" id="RSCL01000008">
    <property type="protein sequence ID" value="RUT05741.1"/>
    <property type="molecule type" value="Genomic_DNA"/>
</dbReference>
<dbReference type="RefSeq" id="WP_127082187.1">
    <property type="nucleotide sequence ID" value="NZ_RSCL01000008.1"/>
</dbReference>
<gene>
    <name evidence="1" type="ORF">DSM106972_037480</name>
</gene>
<organism evidence="1 2">
    <name type="scientific">Dulcicalothrix desertica PCC 7102</name>
    <dbReference type="NCBI Taxonomy" id="232991"/>
    <lineage>
        <taxon>Bacteria</taxon>
        <taxon>Bacillati</taxon>
        <taxon>Cyanobacteriota</taxon>
        <taxon>Cyanophyceae</taxon>
        <taxon>Nostocales</taxon>
        <taxon>Calotrichaceae</taxon>
        <taxon>Dulcicalothrix</taxon>
    </lineage>
</organism>
<comment type="caution">
    <text evidence="1">The sequence shown here is derived from an EMBL/GenBank/DDBJ whole genome shotgun (WGS) entry which is preliminary data.</text>
</comment>
<protein>
    <submittedName>
        <fullName evidence="1">Uncharacterized protein</fullName>
    </submittedName>
</protein>
<sequence length="77" mass="8739">MLESNQLVFKASVTQLKKIHHWRQQLQERIAKQLETEKLSKFATKAINSSLVRGEPSAYYGAIGGAYDRSRGLVSFK</sequence>
<name>A0A3S1AP98_9CYAN</name>
<dbReference type="Proteomes" id="UP000271624">
    <property type="component" value="Unassembled WGS sequence"/>
</dbReference>
<accession>A0A3S1AP98</accession>
<evidence type="ECO:0000313" key="2">
    <source>
        <dbReference type="Proteomes" id="UP000271624"/>
    </source>
</evidence>
<keyword evidence="2" id="KW-1185">Reference proteome</keyword>
<dbReference type="AlphaFoldDB" id="A0A3S1AP98"/>
<evidence type="ECO:0000313" key="1">
    <source>
        <dbReference type="EMBL" id="RUT05741.1"/>
    </source>
</evidence>
<dbReference type="OrthoDB" id="2666726at2"/>
<reference evidence="1" key="2">
    <citation type="journal article" date="2019" name="Genome Biol. Evol.">
        <title>Day and night: Metabolic profiles and evolutionary relationships of six axenic non-marine cyanobacteria.</title>
        <authorList>
            <person name="Will S.E."/>
            <person name="Henke P."/>
            <person name="Boedeker C."/>
            <person name="Huang S."/>
            <person name="Brinkmann H."/>
            <person name="Rohde M."/>
            <person name="Jarek M."/>
            <person name="Friedl T."/>
            <person name="Seufert S."/>
            <person name="Schumacher M."/>
            <person name="Overmann J."/>
            <person name="Neumann-Schaal M."/>
            <person name="Petersen J."/>
        </authorList>
    </citation>
    <scope>NUCLEOTIDE SEQUENCE [LARGE SCALE GENOMIC DNA]</scope>
    <source>
        <strain evidence="1">PCC 7102</strain>
    </source>
</reference>
<proteinExistence type="predicted"/>